<name>A0A6P7GHB3_DIAVI</name>
<evidence type="ECO:0000256" key="8">
    <source>
        <dbReference type="PIRNR" id="PIRNR038981"/>
    </source>
</evidence>
<dbReference type="RefSeq" id="XP_028144533.1">
    <property type="nucleotide sequence ID" value="XM_028288732.1"/>
</dbReference>
<dbReference type="GO" id="GO:0050916">
    <property type="term" value="P:sensory perception of sweet taste"/>
    <property type="evidence" value="ECO:0007669"/>
    <property type="project" value="UniProtKB-ARBA"/>
</dbReference>
<dbReference type="GO" id="GO:0008527">
    <property type="term" value="F:taste receptor activity"/>
    <property type="evidence" value="ECO:0007669"/>
    <property type="project" value="InterPro"/>
</dbReference>
<keyword evidence="4 9" id="KW-0812">Transmembrane</keyword>
<dbReference type="PANTHER" id="PTHR21421">
    <property type="entry name" value="GUSTATORY RECEPTOR"/>
    <property type="match status" value="1"/>
</dbReference>
<evidence type="ECO:0000313" key="13">
    <source>
        <dbReference type="RefSeq" id="XP_028144534.1"/>
    </source>
</evidence>
<feature type="transmembrane region" description="Helical" evidence="9">
    <location>
        <begin position="99"/>
        <end position="116"/>
    </location>
</feature>
<evidence type="ECO:0000313" key="11">
    <source>
        <dbReference type="RefSeq" id="XP_028144532.1"/>
    </source>
</evidence>
<gene>
    <name evidence="10 11 12 13" type="primary">LOC114338153</name>
</gene>
<keyword evidence="5 9" id="KW-1133">Transmembrane helix</keyword>
<sequence>MVYIVGRNRIEDSDKKPVQIDVEEKLFHNSMRLFLIMCQILGLFPINCSTKYYTDVKFSWKSFRIVYTFFMIVIIAFAVFVCLYSWATYGYKFADAGTHTFYVASLLSILLFLRLSKRWVKLLTTWCQMDKLMNRRYGYPSTIEKRLKICSVVFLTLVIIDHLLSIYNRFCRVTESYGINYNYKYFFIDTFPHLFMVVPANVFTAVYCLFHAKTEEFWMEIREDFDRLSSLCKELDNNISYIILLSYTMNLFFLLMQLYLSLEVGSNTVGKVYFIFSFVYIIFKIVMVSLYAAWINDESLEPANILNSVSSSCYNIEVKRLLMQIGFDNVALTGCRLFKITRGIILSIAGAVVTYELVLIQFNSATQGN</sequence>
<evidence type="ECO:0000256" key="9">
    <source>
        <dbReference type="SAM" id="Phobius"/>
    </source>
</evidence>
<dbReference type="AlphaFoldDB" id="A0A6P7GHB3"/>
<evidence type="ECO:0000256" key="4">
    <source>
        <dbReference type="ARBA" id="ARBA00022692"/>
    </source>
</evidence>
<evidence type="ECO:0000313" key="12">
    <source>
        <dbReference type="RefSeq" id="XP_028144533.1"/>
    </source>
</evidence>
<evidence type="ECO:0000256" key="1">
    <source>
        <dbReference type="ARBA" id="ARBA00004651"/>
    </source>
</evidence>
<reference evidence="10 11" key="1">
    <citation type="submission" date="2025-04" db="UniProtKB">
        <authorList>
            <consortium name="RefSeq"/>
        </authorList>
    </citation>
    <scope>IDENTIFICATION</scope>
    <source>
        <tissue evidence="10 11">Whole insect</tissue>
    </source>
</reference>
<dbReference type="RefSeq" id="XP_028144534.1">
    <property type="nucleotide sequence ID" value="XM_028288733.1"/>
</dbReference>
<dbReference type="PIRSF" id="PIRSF038981">
    <property type="entry name" value="GRP"/>
    <property type="match status" value="1"/>
</dbReference>
<comment type="function">
    <text evidence="8">Plays a role in the sugar gustatory response.</text>
</comment>
<dbReference type="RefSeq" id="XP_028144531.1">
    <property type="nucleotide sequence ID" value="XM_028288730.1"/>
</dbReference>
<keyword evidence="8" id="KW-0807">Transducer</keyword>
<evidence type="ECO:0000256" key="5">
    <source>
        <dbReference type="ARBA" id="ARBA00022989"/>
    </source>
</evidence>
<dbReference type="Pfam" id="PF06151">
    <property type="entry name" value="Trehalose_recp"/>
    <property type="match status" value="2"/>
</dbReference>
<feature type="transmembrane region" description="Helical" evidence="9">
    <location>
        <begin position="344"/>
        <end position="362"/>
    </location>
</feature>
<dbReference type="RefSeq" id="XP_028144532.1">
    <property type="nucleotide sequence ID" value="XM_028288731.1"/>
</dbReference>
<evidence type="ECO:0000256" key="3">
    <source>
        <dbReference type="ARBA" id="ARBA00022475"/>
    </source>
</evidence>
<feature type="transmembrane region" description="Helical" evidence="9">
    <location>
        <begin position="65"/>
        <end position="87"/>
    </location>
</feature>
<comment type="subcellular location">
    <subcellularLocation>
        <location evidence="1">Cell membrane</location>
        <topology evidence="1">Multi-pass membrane protein</topology>
    </subcellularLocation>
</comment>
<keyword evidence="6 9" id="KW-0472">Membrane</keyword>
<protein>
    <recommendedName>
        <fullName evidence="8">Gustatory receptor</fullName>
    </recommendedName>
</protein>
<proteinExistence type="inferred from homology"/>
<dbReference type="InterPro" id="IPR009318">
    <property type="entry name" value="Gustatory_rcpt"/>
</dbReference>
<organism evidence="12">
    <name type="scientific">Diabrotica virgifera virgifera</name>
    <name type="common">western corn rootworm</name>
    <dbReference type="NCBI Taxonomy" id="50390"/>
    <lineage>
        <taxon>Eukaryota</taxon>
        <taxon>Metazoa</taxon>
        <taxon>Ecdysozoa</taxon>
        <taxon>Arthropoda</taxon>
        <taxon>Hexapoda</taxon>
        <taxon>Insecta</taxon>
        <taxon>Pterygota</taxon>
        <taxon>Neoptera</taxon>
        <taxon>Endopterygota</taxon>
        <taxon>Coleoptera</taxon>
        <taxon>Polyphaga</taxon>
        <taxon>Cucujiformia</taxon>
        <taxon>Chrysomeloidea</taxon>
        <taxon>Chrysomelidae</taxon>
        <taxon>Galerucinae</taxon>
        <taxon>Diabroticina</taxon>
        <taxon>Diabroticites</taxon>
        <taxon>Diabrotica</taxon>
    </lineage>
</organism>
<keyword evidence="3" id="KW-1003">Cell membrane</keyword>
<evidence type="ECO:0000256" key="2">
    <source>
        <dbReference type="ARBA" id="ARBA00005327"/>
    </source>
</evidence>
<feature type="transmembrane region" description="Helical" evidence="9">
    <location>
        <begin position="190"/>
        <end position="210"/>
    </location>
</feature>
<evidence type="ECO:0000256" key="7">
    <source>
        <dbReference type="ARBA" id="ARBA00023170"/>
    </source>
</evidence>
<dbReference type="GO" id="GO:0005886">
    <property type="term" value="C:plasma membrane"/>
    <property type="evidence" value="ECO:0007669"/>
    <property type="project" value="UniProtKB-SubCell"/>
</dbReference>
<evidence type="ECO:0000256" key="6">
    <source>
        <dbReference type="ARBA" id="ARBA00023136"/>
    </source>
</evidence>
<keyword evidence="7 8" id="KW-0675">Receptor</keyword>
<comment type="similarity">
    <text evidence="2">Belongs to the insect chemoreceptor superfamily. Gustatory receptor (GR) family. Gr5a subfamily.</text>
</comment>
<feature type="transmembrane region" description="Helical" evidence="9">
    <location>
        <begin position="272"/>
        <end position="294"/>
    </location>
</feature>
<accession>A0A6P7GHB3</accession>
<feature type="transmembrane region" description="Helical" evidence="9">
    <location>
        <begin position="239"/>
        <end position="260"/>
    </location>
</feature>
<feature type="transmembrane region" description="Helical" evidence="9">
    <location>
        <begin position="149"/>
        <end position="170"/>
    </location>
</feature>
<evidence type="ECO:0000313" key="10">
    <source>
        <dbReference type="RefSeq" id="XP_028144531.1"/>
    </source>
</evidence>
<dbReference type="GO" id="GO:0007165">
    <property type="term" value="P:signal transduction"/>
    <property type="evidence" value="ECO:0007669"/>
    <property type="project" value="UniProtKB-KW"/>
</dbReference>
<dbReference type="PANTHER" id="PTHR21421:SF29">
    <property type="entry name" value="GUSTATORY RECEPTOR 5A FOR TREHALOSE-RELATED"/>
    <property type="match status" value="1"/>
</dbReference>